<dbReference type="InterPro" id="IPR058369">
    <property type="entry name" value="DUF8056"/>
</dbReference>
<keyword evidence="1" id="KW-0472">Membrane</keyword>
<feature type="transmembrane region" description="Helical" evidence="1">
    <location>
        <begin position="73"/>
        <end position="93"/>
    </location>
</feature>
<keyword evidence="4" id="KW-1185">Reference proteome</keyword>
<evidence type="ECO:0000313" key="4">
    <source>
        <dbReference type="Proteomes" id="UP001596417"/>
    </source>
</evidence>
<feature type="domain" description="DUF8056" evidence="2">
    <location>
        <begin position="8"/>
        <end position="173"/>
    </location>
</feature>
<sequence length="177" mass="18762">MSVSTSEEDSYSGAITAFPYAFRTSNSRAFKLYAVIGGLIALGGSLIFLLGIISLLGRLSGTPAGVLTFQPALYLLVWLFTVAPIAAPVLLVARRHRLGNGDSRYDRSIALAGFVFMIALYLAAIISTPTSQEATVQSGLLATVIQFLYGLPRIVGIAPPLLAALIIVIVHRLRAGD</sequence>
<accession>A0ABD5YWC8</accession>
<feature type="transmembrane region" description="Helical" evidence="1">
    <location>
        <begin position="147"/>
        <end position="170"/>
    </location>
</feature>
<dbReference type="Pfam" id="PF26243">
    <property type="entry name" value="DUF8056"/>
    <property type="match status" value="1"/>
</dbReference>
<feature type="transmembrane region" description="Helical" evidence="1">
    <location>
        <begin position="105"/>
        <end position="127"/>
    </location>
</feature>
<name>A0ABD5YWC8_9EURY</name>
<comment type="caution">
    <text evidence="3">The sequence shown here is derived from an EMBL/GenBank/DDBJ whole genome shotgun (WGS) entry which is preliminary data.</text>
</comment>
<protein>
    <recommendedName>
        <fullName evidence="2">DUF8056 domain-containing protein</fullName>
    </recommendedName>
</protein>
<dbReference type="Proteomes" id="UP001596417">
    <property type="component" value="Unassembled WGS sequence"/>
</dbReference>
<keyword evidence="1" id="KW-0812">Transmembrane</keyword>
<keyword evidence="1" id="KW-1133">Transmembrane helix</keyword>
<evidence type="ECO:0000313" key="3">
    <source>
        <dbReference type="EMBL" id="MFC7190785.1"/>
    </source>
</evidence>
<proteinExistence type="predicted"/>
<feature type="transmembrane region" description="Helical" evidence="1">
    <location>
        <begin position="32"/>
        <end position="53"/>
    </location>
</feature>
<gene>
    <name evidence="3" type="ORF">ACFQL7_13710</name>
</gene>
<dbReference type="GeneID" id="76200439"/>
<evidence type="ECO:0000259" key="2">
    <source>
        <dbReference type="Pfam" id="PF26243"/>
    </source>
</evidence>
<dbReference type="RefSeq" id="WP_248908204.1">
    <property type="nucleotide sequence ID" value="NZ_CP109979.1"/>
</dbReference>
<dbReference type="EMBL" id="JBHTAX010000001">
    <property type="protein sequence ID" value="MFC7190785.1"/>
    <property type="molecule type" value="Genomic_DNA"/>
</dbReference>
<evidence type="ECO:0000256" key="1">
    <source>
        <dbReference type="SAM" id="Phobius"/>
    </source>
</evidence>
<dbReference type="AlphaFoldDB" id="A0ABD5YWC8"/>
<organism evidence="3 4">
    <name type="scientific">Halocatena marina</name>
    <dbReference type="NCBI Taxonomy" id="2934937"/>
    <lineage>
        <taxon>Archaea</taxon>
        <taxon>Methanobacteriati</taxon>
        <taxon>Methanobacteriota</taxon>
        <taxon>Stenosarchaea group</taxon>
        <taxon>Halobacteria</taxon>
        <taxon>Halobacteriales</taxon>
        <taxon>Natronomonadaceae</taxon>
        <taxon>Halocatena</taxon>
    </lineage>
</organism>
<reference evidence="3 4" key="1">
    <citation type="journal article" date="2019" name="Int. J. Syst. Evol. Microbiol.">
        <title>The Global Catalogue of Microorganisms (GCM) 10K type strain sequencing project: providing services to taxonomists for standard genome sequencing and annotation.</title>
        <authorList>
            <consortium name="The Broad Institute Genomics Platform"/>
            <consortium name="The Broad Institute Genome Sequencing Center for Infectious Disease"/>
            <person name="Wu L."/>
            <person name="Ma J."/>
        </authorList>
    </citation>
    <scope>NUCLEOTIDE SEQUENCE [LARGE SCALE GENOMIC DNA]</scope>
    <source>
        <strain evidence="3 4">RDMS1</strain>
    </source>
</reference>